<dbReference type="Proteomes" id="UP000233551">
    <property type="component" value="Unassembled WGS sequence"/>
</dbReference>
<sequence length="119" mass="13979">MYFNDPESIISRLLSLLRVEERKISEWIKIFREIASRGFKWRAAWMPPEPMAFRCPDSYGVPLMSHAGSTTYFPVRVMRQLGGLQTVPEDMARTRFEHTLREDQTPVDRQSNFEQVLEA</sequence>
<evidence type="ECO:0000313" key="3">
    <source>
        <dbReference type="EMBL" id="PKI56114.1"/>
    </source>
</evidence>
<dbReference type="Pfam" id="PF24924">
    <property type="entry name" value="DUF7745"/>
    <property type="match status" value="1"/>
</dbReference>
<feature type="domain" description="DUF7745" evidence="2">
    <location>
        <begin position="17"/>
        <end position="103"/>
    </location>
</feature>
<dbReference type="PANTHER" id="PTHR48200:SF1">
    <property type="entry name" value="AMINOTRANSFERASE-LIKE PLANT MOBILE DOMAIN-CONTAINING PROTEIN"/>
    <property type="match status" value="1"/>
</dbReference>
<evidence type="ECO:0000259" key="2">
    <source>
        <dbReference type="Pfam" id="PF24924"/>
    </source>
</evidence>
<protein>
    <recommendedName>
        <fullName evidence="2">DUF7745 domain-containing protein</fullName>
    </recommendedName>
</protein>
<comment type="caution">
    <text evidence="3">The sequence shown here is derived from an EMBL/GenBank/DDBJ whole genome shotgun (WGS) entry which is preliminary data.</text>
</comment>
<organism evidence="3 4">
    <name type="scientific">Punica granatum</name>
    <name type="common">Pomegranate</name>
    <dbReference type="NCBI Taxonomy" id="22663"/>
    <lineage>
        <taxon>Eukaryota</taxon>
        <taxon>Viridiplantae</taxon>
        <taxon>Streptophyta</taxon>
        <taxon>Embryophyta</taxon>
        <taxon>Tracheophyta</taxon>
        <taxon>Spermatophyta</taxon>
        <taxon>Magnoliopsida</taxon>
        <taxon>eudicotyledons</taxon>
        <taxon>Gunneridae</taxon>
        <taxon>Pentapetalae</taxon>
        <taxon>rosids</taxon>
        <taxon>malvids</taxon>
        <taxon>Myrtales</taxon>
        <taxon>Lythraceae</taxon>
        <taxon>Punica</taxon>
    </lineage>
</organism>
<evidence type="ECO:0000256" key="1">
    <source>
        <dbReference type="SAM" id="MobiDB-lite"/>
    </source>
</evidence>
<dbReference type="InterPro" id="IPR056647">
    <property type="entry name" value="DUF7745"/>
</dbReference>
<accession>A0A2I0JIM1</accession>
<dbReference type="AlphaFoldDB" id="A0A2I0JIM1"/>
<keyword evidence="4" id="KW-1185">Reference proteome</keyword>
<feature type="region of interest" description="Disordered" evidence="1">
    <location>
        <begin position="98"/>
        <end position="119"/>
    </location>
</feature>
<evidence type="ECO:0000313" key="4">
    <source>
        <dbReference type="Proteomes" id="UP000233551"/>
    </source>
</evidence>
<reference evidence="3 4" key="1">
    <citation type="submission" date="2017-11" db="EMBL/GenBank/DDBJ databases">
        <title>De-novo sequencing of pomegranate (Punica granatum L.) genome.</title>
        <authorList>
            <person name="Akparov Z."/>
            <person name="Amiraslanov A."/>
            <person name="Hajiyeva S."/>
            <person name="Abbasov M."/>
            <person name="Kaur K."/>
            <person name="Hamwieh A."/>
            <person name="Solovyev V."/>
            <person name="Salamov A."/>
            <person name="Braich B."/>
            <person name="Kosarev P."/>
            <person name="Mahmoud A."/>
            <person name="Hajiyev E."/>
            <person name="Babayeva S."/>
            <person name="Izzatullayeva V."/>
            <person name="Mammadov A."/>
            <person name="Mammadov A."/>
            <person name="Sharifova S."/>
            <person name="Ojaghi J."/>
            <person name="Eynullazada K."/>
            <person name="Bayramov B."/>
            <person name="Abdulazimova A."/>
            <person name="Shahmuradov I."/>
        </authorList>
    </citation>
    <scope>NUCLEOTIDE SEQUENCE [LARGE SCALE GENOMIC DNA]</scope>
    <source>
        <strain evidence="4">cv. AG2017</strain>
        <tissue evidence="3">Leaf</tissue>
    </source>
</reference>
<proteinExistence type="predicted"/>
<feature type="compositionally biased region" description="Polar residues" evidence="1">
    <location>
        <begin position="107"/>
        <end position="119"/>
    </location>
</feature>
<dbReference type="EMBL" id="PGOL01001626">
    <property type="protein sequence ID" value="PKI56114.1"/>
    <property type="molecule type" value="Genomic_DNA"/>
</dbReference>
<gene>
    <name evidence="3" type="ORF">CRG98_023504</name>
</gene>
<dbReference type="PANTHER" id="PTHR48200">
    <property type="entry name" value="PROTEIN, PUTATIVE-RELATED"/>
    <property type="match status" value="1"/>
</dbReference>
<name>A0A2I0JIM1_PUNGR</name>